<organism evidence="1">
    <name type="scientific">Pararge aegeria</name>
    <name type="common">speckled wood butterfly</name>
    <dbReference type="NCBI Taxonomy" id="116150"/>
    <lineage>
        <taxon>Eukaryota</taxon>
        <taxon>Metazoa</taxon>
        <taxon>Ecdysozoa</taxon>
        <taxon>Arthropoda</taxon>
        <taxon>Hexapoda</taxon>
        <taxon>Insecta</taxon>
        <taxon>Pterygota</taxon>
        <taxon>Neoptera</taxon>
        <taxon>Endopterygota</taxon>
        <taxon>Lepidoptera</taxon>
        <taxon>Glossata</taxon>
        <taxon>Ditrysia</taxon>
        <taxon>Papilionoidea</taxon>
        <taxon>Nymphalidae</taxon>
        <taxon>Satyrinae</taxon>
        <taxon>Satyrini</taxon>
        <taxon>Parargina</taxon>
        <taxon>Pararge</taxon>
    </lineage>
</organism>
<evidence type="ECO:0000313" key="1">
    <source>
        <dbReference type="EMBL" id="JAA82802.1"/>
    </source>
</evidence>
<feature type="non-terminal residue" evidence="1">
    <location>
        <position position="67"/>
    </location>
</feature>
<proteinExistence type="predicted"/>
<dbReference type="EMBL" id="GAIX01009758">
    <property type="protein sequence ID" value="JAA82802.1"/>
    <property type="molecule type" value="Transcribed_RNA"/>
</dbReference>
<sequence>MLSIKKVIRRFISSSSHFSLATCSVAWAISNSSGESSSTKSSTIYESVSTCPLAWSHSRALGSPLCS</sequence>
<reference evidence="1" key="1">
    <citation type="journal article" date="2013" name="BMC Genomics">
        <title>Unscrambling butterfly oogenesis.</title>
        <authorList>
            <person name="Carter J.M."/>
            <person name="Baker S.C."/>
            <person name="Pink R."/>
            <person name="Carter D.R."/>
            <person name="Collins A."/>
            <person name="Tomlin J."/>
            <person name="Gibbs M."/>
            <person name="Breuker C.J."/>
        </authorList>
    </citation>
    <scope>NUCLEOTIDE SEQUENCE</scope>
    <source>
        <tissue evidence="1">Ovary</tissue>
    </source>
</reference>
<dbReference type="AlphaFoldDB" id="S4PUS9"/>
<protein>
    <submittedName>
        <fullName evidence="1">Uncharacterized protein</fullName>
    </submittedName>
</protein>
<accession>S4PUS9</accession>
<reference evidence="1" key="2">
    <citation type="submission" date="2013-05" db="EMBL/GenBank/DDBJ databases">
        <authorList>
            <person name="Carter J.-M."/>
            <person name="Baker S.C."/>
            <person name="Pink R."/>
            <person name="Carter D.R.F."/>
            <person name="Collins A."/>
            <person name="Tomlin J."/>
            <person name="Gibbs M."/>
            <person name="Breuker C.J."/>
        </authorList>
    </citation>
    <scope>NUCLEOTIDE SEQUENCE</scope>
    <source>
        <tissue evidence="1">Ovary</tissue>
    </source>
</reference>
<name>S4PUS9_9NEOP</name>